<gene>
    <name evidence="6" type="ORF">MNBD_PLANCTO02-3138</name>
</gene>
<keyword evidence="2" id="KW-0227">DNA damage</keyword>
<sequence length="140" mass="16513">RPEMTAVAEATVAVQRKNKFLLRRCQAGERWQGLWDFQRFPLASKYLTHKKTDTLVLRHQLEQNIHEQSGFKVKINSLESEFQHTVTRYRIRLFCFTAIHLSGRGKQKEEQKWVSCNELEKIPLSVTGRKFAKKLTIQQN</sequence>
<dbReference type="SUPFAM" id="SSF55811">
    <property type="entry name" value="Nudix"/>
    <property type="match status" value="1"/>
</dbReference>
<keyword evidence="1" id="KW-0479">Metal-binding</keyword>
<dbReference type="GO" id="GO:0046872">
    <property type="term" value="F:metal ion binding"/>
    <property type="evidence" value="ECO:0007669"/>
    <property type="project" value="UniProtKB-KW"/>
</dbReference>
<dbReference type="Gene3D" id="3.90.79.10">
    <property type="entry name" value="Nucleoside Triphosphate Pyrophosphohydrolase"/>
    <property type="match status" value="1"/>
</dbReference>
<organism evidence="6">
    <name type="scientific">hydrothermal vent metagenome</name>
    <dbReference type="NCBI Taxonomy" id="652676"/>
    <lineage>
        <taxon>unclassified sequences</taxon>
        <taxon>metagenomes</taxon>
        <taxon>ecological metagenomes</taxon>
    </lineage>
</organism>
<dbReference type="GO" id="GO:0006281">
    <property type="term" value="P:DNA repair"/>
    <property type="evidence" value="ECO:0007669"/>
    <property type="project" value="UniProtKB-KW"/>
</dbReference>
<dbReference type="Pfam" id="PF14815">
    <property type="entry name" value="NUDIX_4"/>
    <property type="match status" value="1"/>
</dbReference>
<proteinExistence type="predicted"/>
<evidence type="ECO:0000313" key="6">
    <source>
        <dbReference type="EMBL" id="VAX35912.1"/>
    </source>
</evidence>
<dbReference type="InterPro" id="IPR015797">
    <property type="entry name" value="NUDIX_hydrolase-like_dom_sf"/>
</dbReference>
<dbReference type="GO" id="GO:0016787">
    <property type="term" value="F:hydrolase activity"/>
    <property type="evidence" value="ECO:0007669"/>
    <property type="project" value="UniProtKB-KW"/>
</dbReference>
<feature type="non-terminal residue" evidence="6">
    <location>
        <position position="1"/>
    </location>
</feature>
<feature type="domain" description="Adenine DNA glycosylase C-terminal" evidence="5">
    <location>
        <begin position="12"/>
        <end position="132"/>
    </location>
</feature>
<protein>
    <recommendedName>
        <fullName evidence="5">Adenine DNA glycosylase C-terminal domain-containing protein</fullName>
    </recommendedName>
</protein>
<reference evidence="6" key="1">
    <citation type="submission" date="2018-06" db="EMBL/GenBank/DDBJ databases">
        <authorList>
            <person name="Zhirakovskaya E."/>
        </authorList>
    </citation>
    <scope>NUCLEOTIDE SEQUENCE</scope>
</reference>
<evidence type="ECO:0000259" key="5">
    <source>
        <dbReference type="Pfam" id="PF14815"/>
    </source>
</evidence>
<keyword evidence="4" id="KW-0234">DNA repair</keyword>
<dbReference type="InterPro" id="IPR029119">
    <property type="entry name" value="MutY_C"/>
</dbReference>
<dbReference type="AlphaFoldDB" id="A0A3B1D5G5"/>
<evidence type="ECO:0000256" key="3">
    <source>
        <dbReference type="ARBA" id="ARBA00022801"/>
    </source>
</evidence>
<evidence type="ECO:0000256" key="2">
    <source>
        <dbReference type="ARBA" id="ARBA00022763"/>
    </source>
</evidence>
<accession>A0A3B1D5G5</accession>
<keyword evidence="3" id="KW-0378">Hydrolase</keyword>
<evidence type="ECO:0000256" key="4">
    <source>
        <dbReference type="ARBA" id="ARBA00023204"/>
    </source>
</evidence>
<evidence type="ECO:0000256" key="1">
    <source>
        <dbReference type="ARBA" id="ARBA00022723"/>
    </source>
</evidence>
<dbReference type="EMBL" id="UOGL01000019">
    <property type="protein sequence ID" value="VAX35912.1"/>
    <property type="molecule type" value="Genomic_DNA"/>
</dbReference>
<name>A0A3B1D5G5_9ZZZZ</name>